<dbReference type="RefSeq" id="WP_268041182.1">
    <property type="nucleotide sequence ID" value="NZ_JAPQER010000004.1"/>
</dbReference>
<dbReference type="CDD" id="cd21699">
    <property type="entry name" value="JMTM_APP_like"/>
    <property type="match status" value="1"/>
</dbReference>
<dbReference type="Pfam" id="PF07705">
    <property type="entry name" value="CARDB"/>
    <property type="match status" value="1"/>
</dbReference>
<keyword evidence="2" id="KW-0472">Membrane</keyword>
<dbReference type="EMBL" id="JAPQER010000004">
    <property type="protein sequence ID" value="MCY6484859.1"/>
    <property type="molecule type" value="Genomic_DNA"/>
</dbReference>
<dbReference type="PANTHER" id="PTHR35902">
    <property type="entry name" value="S-LAYER DOMAIN-LIKE PROTEIN-RELATED"/>
    <property type="match status" value="1"/>
</dbReference>
<evidence type="ECO:0000313" key="6">
    <source>
        <dbReference type="Proteomes" id="UP001078443"/>
    </source>
</evidence>
<keyword evidence="2" id="KW-0812">Transmembrane</keyword>
<accession>A0ABT4D0U8</accession>
<dbReference type="Gene3D" id="2.60.40.10">
    <property type="entry name" value="Immunoglobulins"/>
    <property type="match status" value="3"/>
</dbReference>
<keyword evidence="2" id="KW-1133">Transmembrane helix</keyword>
<feature type="compositionally biased region" description="Acidic residues" evidence="1">
    <location>
        <begin position="621"/>
        <end position="631"/>
    </location>
</feature>
<name>A0ABT4D0U8_9CLOT</name>
<feature type="region of interest" description="Disordered" evidence="1">
    <location>
        <begin position="619"/>
        <end position="648"/>
    </location>
</feature>
<evidence type="ECO:0000256" key="3">
    <source>
        <dbReference type="SAM" id="SignalP"/>
    </source>
</evidence>
<sequence>MKKIMSFLMTFIMSFTMVATLGVESAVAETSEYKPKLIIENTEIPKAKTGETLNLELKFKNDGEYTAEDIEVIPQFDENSPFQLDNLTVSKTIDLLSPNKSKSVTYSLKVRDDVELKTYPIVIKYIFKNLRKEEFVENKTIYVKIVKGYTAASIVIENIKTNPEVIDAGSDFNFSFDLKNKGLYDAKNVKISLEGLNKDAFTLNKSTNLITMKELKGALTKKSLSFSIHSNKDMETGSYALKAKVEYEDGKGNNKTEEHEIFLKVNSSEDSNLIIENVVYPTQQMLPSKNFTVSFDLKNNGQGTAKNVTVTVDGGEKILPTSQSLQVINELKTNQVKKLTFTFQASEDAETKSYPISIEVKTDEKDAKPIKQYASVYIKQDSKKSTPKIIISGYESNPRIVSAGSNFDLSVAFLNTNQYKTVRNIKVNLTVEEVNDKNVDDVGSVFVPVESSNTFYINEIAPGKEVTKELTLYTIPNAKAKTYNVIANLEYEDNEGKELKATENIGIHVEQPAKLQVAEIKMPKEAFVGQPIDLAEPIQFYNTGKVIMSNFMVKAQGEFDVQNGNYFIGNFETGNSDEFYPEIIPSKTGEAKGKIIFSYDEPNGEHKEVIKEITINAQDMPEPEMGPDEMGEGMGPDGMPPAEGGNKMSTKKKVGIGVAVAAIIILGVVIKKRRAKKREEMTLDE</sequence>
<dbReference type="InterPro" id="IPR013783">
    <property type="entry name" value="Ig-like_fold"/>
</dbReference>
<evidence type="ECO:0000259" key="4">
    <source>
        <dbReference type="Pfam" id="PF07705"/>
    </source>
</evidence>
<keyword evidence="3" id="KW-0732">Signal</keyword>
<dbReference type="InterPro" id="IPR011635">
    <property type="entry name" value="CARDB"/>
</dbReference>
<keyword evidence="6" id="KW-1185">Reference proteome</keyword>
<comment type="caution">
    <text evidence="5">The sequence shown here is derived from an EMBL/GenBank/DDBJ whole genome shotgun (WGS) entry which is preliminary data.</text>
</comment>
<proteinExistence type="predicted"/>
<dbReference type="PANTHER" id="PTHR35902:SF3">
    <property type="entry name" value="NPCBM-ASSOCIATED, NEW3 DOMAIN OF ALPHA-GALACTOSIDASE"/>
    <property type="match status" value="1"/>
</dbReference>
<feature type="domain" description="CARDB" evidence="4">
    <location>
        <begin position="272"/>
        <end position="365"/>
    </location>
</feature>
<reference evidence="5" key="1">
    <citation type="submission" date="2022-12" db="EMBL/GenBank/DDBJ databases">
        <authorList>
            <person name="Wang J."/>
        </authorList>
    </citation>
    <scope>NUCLEOTIDE SEQUENCE</scope>
    <source>
        <strain evidence="5">HY-45-18</strain>
    </source>
</reference>
<feature type="chain" id="PRO_5045447230" description="CARDB domain-containing protein" evidence="3">
    <location>
        <begin position="20"/>
        <end position="685"/>
    </location>
</feature>
<protein>
    <recommendedName>
        <fullName evidence="4">CARDB domain-containing protein</fullName>
    </recommendedName>
</protein>
<feature type="signal peptide" evidence="3">
    <location>
        <begin position="1"/>
        <end position="19"/>
    </location>
</feature>
<gene>
    <name evidence="5" type="ORF">OW763_10950</name>
</gene>
<evidence type="ECO:0000256" key="1">
    <source>
        <dbReference type="SAM" id="MobiDB-lite"/>
    </source>
</evidence>
<feature type="transmembrane region" description="Helical" evidence="2">
    <location>
        <begin position="654"/>
        <end position="670"/>
    </location>
</feature>
<evidence type="ECO:0000313" key="5">
    <source>
        <dbReference type="EMBL" id="MCY6484859.1"/>
    </source>
</evidence>
<evidence type="ECO:0000256" key="2">
    <source>
        <dbReference type="SAM" id="Phobius"/>
    </source>
</evidence>
<organism evidence="5 6">
    <name type="scientific">Clostridium aestuarii</name>
    <dbReference type="NCBI Taxonomy" id="338193"/>
    <lineage>
        <taxon>Bacteria</taxon>
        <taxon>Bacillati</taxon>
        <taxon>Bacillota</taxon>
        <taxon>Clostridia</taxon>
        <taxon>Eubacteriales</taxon>
        <taxon>Clostridiaceae</taxon>
        <taxon>Clostridium</taxon>
    </lineage>
</organism>
<dbReference type="Proteomes" id="UP001078443">
    <property type="component" value="Unassembled WGS sequence"/>
</dbReference>